<proteinExistence type="predicted"/>
<sequence>MDTIETLSMEARNRQTRGRSGNHRQLAYVGDVSVEGTFHGSAVLYRLFSKNPDQCRIIELGRHSDPENRVEHAFYENVKYASQNLRRSGLGDLGRLVNYTLLESTIRRVRRSCEDVDAIVTVAHGLGWLVADAVARQLHKPLHLIVHDYPSQTFPRTPLKTQSIERAFLQAYVGAASRMCVSPYMESYYRERTGTPGSVLLPGRSQVVSDQPYAAARVRGHATFTIGLFGTVYSESSLQILRSLAQSIQETFGAESRINIYGVPPGVTLRSRLSKDLPIQFRGYIPASEFVALLREELDALFLPIPFEETSLNMRIHFPSKLTDYTATGLPILVCGPRSSSALKWTSQFPDAFIACDAPDGLPAAVARMQHYDDCVSLGANSYAIGNEHFDYSLIGNQFWDTIQSSVSPRQASELATDAA</sequence>
<dbReference type="RefSeq" id="WP_146393201.1">
    <property type="nucleotide sequence ID" value="NZ_SJPK01000014.1"/>
</dbReference>
<dbReference type="SUPFAM" id="SSF53756">
    <property type="entry name" value="UDP-Glycosyltransferase/glycogen phosphorylase"/>
    <property type="match status" value="1"/>
</dbReference>
<evidence type="ECO:0000313" key="3">
    <source>
        <dbReference type="Proteomes" id="UP000318053"/>
    </source>
</evidence>
<evidence type="ECO:0000313" key="2">
    <source>
        <dbReference type="EMBL" id="TWT56361.1"/>
    </source>
</evidence>
<keyword evidence="3" id="KW-1185">Reference proteome</keyword>
<organism evidence="2 3">
    <name type="scientific">Allorhodopirellula solitaria</name>
    <dbReference type="NCBI Taxonomy" id="2527987"/>
    <lineage>
        <taxon>Bacteria</taxon>
        <taxon>Pseudomonadati</taxon>
        <taxon>Planctomycetota</taxon>
        <taxon>Planctomycetia</taxon>
        <taxon>Pirellulales</taxon>
        <taxon>Pirellulaceae</taxon>
        <taxon>Allorhodopirellula</taxon>
    </lineage>
</organism>
<protein>
    <recommendedName>
        <fullName evidence="4">Glycosyltransferase subfamily 4-like N-terminal domain-containing protein</fullName>
    </recommendedName>
</protein>
<evidence type="ECO:0000256" key="1">
    <source>
        <dbReference type="SAM" id="MobiDB-lite"/>
    </source>
</evidence>
<reference evidence="2 3" key="1">
    <citation type="submission" date="2019-02" db="EMBL/GenBank/DDBJ databases">
        <title>Deep-cultivation of Planctomycetes and their phenomic and genomic characterization uncovers novel biology.</title>
        <authorList>
            <person name="Wiegand S."/>
            <person name="Jogler M."/>
            <person name="Boedeker C."/>
            <person name="Pinto D."/>
            <person name="Vollmers J."/>
            <person name="Rivas-Marin E."/>
            <person name="Kohn T."/>
            <person name="Peeters S.H."/>
            <person name="Heuer A."/>
            <person name="Rast P."/>
            <person name="Oberbeckmann S."/>
            <person name="Bunk B."/>
            <person name="Jeske O."/>
            <person name="Meyerdierks A."/>
            <person name="Storesund J.E."/>
            <person name="Kallscheuer N."/>
            <person name="Luecker S."/>
            <person name="Lage O.M."/>
            <person name="Pohl T."/>
            <person name="Merkel B.J."/>
            <person name="Hornburger P."/>
            <person name="Mueller R.-W."/>
            <person name="Bruemmer F."/>
            <person name="Labrenz M."/>
            <person name="Spormann A.M."/>
            <person name="Op Den Camp H."/>
            <person name="Overmann J."/>
            <person name="Amann R."/>
            <person name="Jetten M.S.M."/>
            <person name="Mascher T."/>
            <person name="Medema M.H."/>
            <person name="Devos D.P."/>
            <person name="Kaster A.-K."/>
            <person name="Ovreas L."/>
            <person name="Rohde M."/>
            <person name="Galperin M.Y."/>
            <person name="Jogler C."/>
        </authorList>
    </citation>
    <scope>NUCLEOTIDE SEQUENCE [LARGE SCALE GENOMIC DNA]</scope>
    <source>
        <strain evidence="2 3">CA85</strain>
    </source>
</reference>
<dbReference type="Proteomes" id="UP000318053">
    <property type="component" value="Unassembled WGS sequence"/>
</dbReference>
<name>A0A5C5X279_9BACT</name>
<feature type="region of interest" description="Disordered" evidence="1">
    <location>
        <begin position="1"/>
        <end position="22"/>
    </location>
</feature>
<gene>
    <name evidence="2" type="ORF">CA85_43640</name>
</gene>
<dbReference type="AlphaFoldDB" id="A0A5C5X279"/>
<dbReference type="EMBL" id="SJPK01000014">
    <property type="protein sequence ID" value="TWT56361.1"/>
    <property type="molecule type" value="Genomic_DNA"/>
</dbReference>
<dbReference type="OrthoDB" id="8481352at2"/>
<comment type="caution">
    <text evidence="2">The sequence shown here is derived from an EMBL/GenBank/DDBJ whole genome shotgun (WGS) entry which is preliminary data.</text>
</comment>
<accession>A0A5C5X279</accession>
<evidence type="ECO:0008006" key="4">
    <source>
        <dbReference type="Google" id="ProtNLM"/>
    </source>
</evidence>